<dbReference type="InterPro" id="IPR028431">
    <property type="entry name" value="NADP_DH_HndA-like"/>
</dbReference>
<dbReference type="FunFam" id="3.40.30.10:FF:000015">
    <property type="entry name" value="NADH-quinone oxidoreductase subunit E"/>
    <property type="match status" value="1"/>
</dbReference>
<evidence type="ECO:0000256" key="2">
    <source>
        <dbReference type="ARBA" id="ARBA00022714"/>
    </source>
</evidence>
<dbReference type="PIRSF" id="PIRSF000216">
    <property type="entry name" value="NADH_DH_24kDa"/>
    <property type="match status" value="1"/>
</dbReference>
<dbReference type="GO" id="GO:0046872">
    <property type="term" value="F:metal ion binding"/>
    <property type="evidence" value="ECO:0007669"/>
    <property type="project" value="UniProtKB-KW"/>
</dbReference>
<name>A0A151B7W4_9CLOT</name>
<keyword evidence="2 7" id="KW-0001">2Fe-2S</keyword>
<keyword evidence="9" id="KW-1185">Reference proteome</keyword>
<comment type="similarity">
    <text evidence="1">Belongs to the complex I 24 kDa subunit family.</text>
</comment>
<dbReference type="InterPro" id="IPR042128">
    <property type="entry name" value="NuoE_dom"/>
</dbReference>
<dbReference type="Pfam" id="PF01257">
    <property type="entry name" value="2Fe-2S_thioredx"/>
    <property type="match status" value="1"/>
</dbReference>
<evidence type="ECO:0000256" key="1">
    <source>
        <dbReference type="ARBA" id="ARBA00010643"/>
    </source>
</evidence>
<dbReference type="InterPro" id="IPR036249">
    <property type="entry name" value="Thioredoxin-like_sf"/>
</dbReference>
<comment type="cofactor">
    <cofactor evidence="6">
        <name>[2Fe-2S] cluster</name>
        <dbReference type="ChEBI" id="CHEBI:190135"/>
    </cofactor>
</comment>
<feature type="binding site" evidence="7">
    <location>
        <position position="143"/>
    </location>
    <ligand>
        <name>[2Fe-2S] cluster</name>
        <dbReference type="ChEBI" id="CHEBI:190135"/>
    </ligand>
</feature>
<evidence type="ECO:0000256" key="4">
    <source>
        <dbReference type="ARBA" id="ARBA00023004"/>
    </source>
</evidence>
<dbReference type="EC" id="1.12.1.3" evidence="8"/>
<organism evidence="8 9">
    <name type="scientific">Clostridium tepidiprofundi DSM 19306</name>
    <dbReference type="NCBI Taxonomy" id="1121338"/>
    <lineage>
        <taxon>Bacteria</taxon>
        <taxon>Bacillati</taxon>
        <taxon>Bacillota</taxon>
        <taxon>Clostridia</taxon>
        <taxon>Eubacteriales</taxon>
        <taxon>Clostridiaceae</taxon>
        <taxon>Clostridium</taxon>
    </lineage>
</organism>
<keyword evidence="4 7" id="KW-0408">Iron</keyword>
<keyword evidence="3 7" id="KW-0479">Metal-binding</keyword>
<dbReference type="SUPFAM" id="SSF52833">
    <property type="entry name" value="Thioredoxin-like"/>
    <property type="match status" value="1"/>
</dbReference>
<gene>
    <name evidence="8" type="primary">hndA_1</name>
    <name evidence="8" type="ORF">CLTEP_01300</name>
</gene>
<comment type="cofactor">
    <cofactor evidence="7">
        <name>[2Fe-2S] cluster</name>
        <dbReference type="ChEBI" id="CHEBI:190135"/>
    </cofactor>
    <text evidence="7">Binds 1 [2Fe-2S] cluster.</text>
</comment>
<keyword evidence="8" id="KW-0560">Oxidoreductase</keyword>
<evidence type="ECO:0000256" key="6">
    <source>
        <dbReference type="ARBA" id="ARBA00034078"/>
    </source>
</evidence>
<dbReference type="Gene3D" id="1.10.10.1590">
    <property type="entry name" value="NADH-quinone oxidoreductase subunit E"/>
    <property type="match status" value="1"/>
</dbReference>
<proteinExistence type="inferred from homology"/>
<evidence type="ECO:0000313" key="9">
    <source>
        <dbReference type="Proteomes" id="UP000075531"/>
    </source>
</evidence>
<feature type="binding site" evidence="7">
    <location>
        <position position="139"/>
    </location>
    <ligand>
        <name>[2Fe-2S] cluster</name>
        <dbReference type="ChEBI" id="CHEBI:190135"/>
    </ligand>
</feature>
<dbReference type="NCBIfam" id="NF005722">
    <property type="entry name" value="PRK07539.1-2"/>
    <property type="match status" value="1"/>
</dbReference>
<dbReference type="GO" id="GO:0050583">
    <property type="term" value="F:hydrogen dehydrogenase (NADP+) activity"/>
    <property type="evidence" value="ECO:0007669"/>
    <property type="project" value="UniProtKB-EC"/>
</dbReference>
<dbReference type="PATRIC" id="fig|1121338.3.peg.132"/>
<reference evidence="8 9" key="1">
    <citation type="submission" date="2016-02" db="EMBL/GenBank/DDBJ databases">
        <title>Genome sequence of Clostridium tepidiprofundi DSM 19306.</title>
        <authorList>
            <person name="Poehlein A."/>
            <person name="Daniel R."/>
        </authorList>
    </citation>
    <scope>NUCLEOTIDE SEQUENCE [LARGE SCALE GENOMIC DNA]</scope>
    <source>
        <strain evidence="8 9">DSM 19306</strain>
    </source>
</reference>
<dbReference type="CDD" id="cd03064">
    <property type="entry name" value="TRX_Fd_NuoE"/>
    <property type="match status" value="1"/>
</dbReference>
<feature type="binding site" evidence="7">
    <location>
        <position position="98"/>
    </location>
    <ligand>
        <name>[2Fe-2S] cluster</name>
        <dbReference type="ChEBI" id="CHEBI:190135"/>
    </ligand>
</feature>
<protein>
    <submittedName>
        <fullName evidence="8">NADP-reducing hydrogenase subunit HndA</fullName>
        <ecNumber evidence="8">1.12.1.3</ecNumber>
    </submittedName>
</protein>
<evidence type="ECO:0000313" key="8">
    <source>
        <dbReference type="EMBL" id="KYH35737.1"/>
    </source>
</evidence>
<evidence type="ECO:0000256" key="3">
    <source>
        <dbReference type="ARBA" id="ARBA00022723"/>
    </source>
</evidence>
<evidence type="ECO:0000256" key="5">
    <source>
        <dbReference type="ARBA" id="ARBA00023014"/>
    </source>
</evidence>
<feature type="binding site" evidence="7">
    <location>
        <position position="103"/>
    </location>
    <ligand>
        <name>[2Fe-2S] cluster</name>
        <dbReference type="ChEBI" id="CHEBI:190135"/>
    </ligand>
</feature>
<dbReference type="EMBL" id="LTBA01000001">
    <property type="protein sequence ID" value="KYH35737.1"/>
    <property type="molecule type" value="Genomic_DNA"/>
</dbReference>
<dbReference type="GO" id="GO:0051537">
    <property type="term" value="F:2 iron, 2 sulfur cluster binding"/>
    <property type="evidence" value="ECO:0007669"/>
    <property type="project" value="UniProtKB-KW"/>
</dbReference>
<comment type="caution">
    <text evidence="8">The sequence shown here is derived from an EMBL/GenBank/DDBJ whole genome shotgun (WGS) entry which is preliminary data.</text>
</comment>
<dbReference type="PANTHER" id="PTHR43342:SF2">
    <property type="entry name" value="POTENTIAL NAD-REDUCING HYDROGENASE SUBUNIT"/>
    <property type="match status" value="1"/>
</dbReference>
<evidence type="ECO:0000256" key="7">
    <source>
        <dbReference type="PIRSR" id="PIRSR000216-1"/>
    </source>
</evidence>
<dbReference type="Proteomes" id="UP000075531">
    <property type="component" value="Unassembled WGS sequence"/>
</dbReference>
<dbReference type="AlphaFoldDB" id="A0A151B7W4"/>
<dbReference type="InterPro" id="IPR041921">
    <property type="entry name" value="NuoE_N"/>
</dbReference>
<dbReference type="InterPro" id="IPR002023">
    <property type="entry name" value="NuoE-like"/>
</dbReference>
<sequence length="173" mass="19298">MGDDYILNERNDYKLHSNKLSNTKLKELDEFIETVPQNQSSLIAVLHKAQKLFGYLPSELQEYIGEKLNVSTANVFGVVTFYSYFTTEPKGKHVISICMGTACFVKGSSDVLNEFERKLGIKAGETTPNGKFTIETIRCIGACGLAPVITIDDKVYGHCTVEMVDKILQNFSE</sequence>
<dbReference type="STRING" id="1121338.CLTEP_01300"/>
<keyword evidence="5 7" id="KW-0411">Iron-sulfur</keyword>
<dbReference type="PANTHER" id="PTHR43342">
    <property type="entry name" value="NADH-QUINONE OXIDOREDUCTASE, E SUBUNIT"/>
    <property type="match status" value="1"/>
</dbReference>
<dbReference type="Gene3D" id="3.40.30.10">
    <property type="entry name" value="Glutaredoxin"/>
    <property type="match status" value="1"/>
</dbReference>
<accession>A0A151B7W4</accession>